<dbReference type="FunFam" id="1.20.1250.20:FF:000065">
    <property type="entry name" value="Putative MFS pantothenate transporter"/>
    <property type="match status" value="1"/>
</dbReference>
<feature type="transmembrane region" description="Helical" evidence="8">
    <location>
        <begin position="358"/>
        <end position="380"/>
    </location>
</feature>
<name>A0A6A5YFF4_9PLEO</name>
<dbReference type="AlphaFoldDB" id="A0A6A5YFF4"/>
<dbReference type="EMBL" id="ML977376">
    <property type="protein sequence ID" value="KAF2105630.1"/>
    <property type="molecule type" value="Genomic_DNA"/>
</dbReference>
<keyword evidence="2" id="KW-0813">Transport</keyword>
<protein>
    <submittedName>
        <fullName evidence="10">Major facilitator superfamily domain-containing protein</fullName>
    </submittedName>
</protein>
<dbReference type="InterPro" id="IPR011701">
    <property type="entry name" value="MFS"/>
</dbReference>
<keyword evidence="4 8" id="KW-1133">Transmembrane helix</keyword>
<evidence type="ECO:0000256" key="3">
    <source>
        <dbReference type="ARBA" id="ARBA00022692"/>
    </source>
</evidence>
<evidence type="ECO:0000259" key="9">
    <source>
        <dbReference type="PROSITE" id="PS50850"/>
    </source>
</evidence>
<feature type="transmembrane region" description="Helical" evidence="8">
    <location>
        <begin position="27"/>
        <end position="45"/>
    </location>
</feature>
<reference evidence="10" key="1">
    <citation type="journal article" date="2020" name="Stud. Mycol.">
        <title>101 Dothideomycetes genomes: a test case for predicting lifestyles and emergence of pathogens.</title>
        <authorList>
            <person name="Haridas S."/>
            <person name="Albert R."/>
            <person name="Binder M."/>
            <person name="Bloem J."/>
            <person name="Labutti K."/>
            <person name="Salamov A."/>
            <person name="Andreopoulos B."/>
            <person name="Baker S."/>
            <person name="Barry K."/>
            <person name="Bills G."/>
            <person name="Bluhm B."/>
            <person name="Cannon C."/>
            <person name="Castanera R."/>
            <person name="Culley D."/>
            <person name="Daum C."/>
            <person name="Ezra D."/>
            <person name="Gonzalez J."/>
            <person name="Henrissat B."/>
            <person name="Kuo A."/>
            <person name="Liang C."/>
            <person name="Lipzen A."/>
            <person name="Lutzoni F."/>
            <person name="Magnuson J."/>
            <person name="Mondo S."/>
            <person name="Nolan M."/>
            <person name="Ohm R."/>
            <person name="Pangilinan J."/>
            <person name="Park H.-J."/>
            <person name="Ramirez L."/>
            <person name="Alfaro M."/>
            <person name="Sun H."/>
            <person name="Tritt A."/>
            <person name="Yoshinaga Y."/>
            <person name="Zwiers L.-H."/>
            <person name="Turgeon B."/>
            <person name="Goodwin S."/>
            <person name="Spatafora J."/>
            <person name="Crous P."/>
            <person name="Grigoriev I."/>
        </authorList>
    </citation>
    <scope>NUCLEOTIDE SEQUENCE</scope>
    <source>
        <strain evidence="10">CBS 627.86</strain>
    </source>
</reference>
<keyword evidence="5 8" id="KW-0472">Membrane</keyword>
<dbReference type="GO" id="GO:0022857">
    <property type="term" value="F:transmembrane transporter activity"/>
    <property type="evidence" value="ECO:0007669"/>
    <property type="project" value="InterPro"/>
</dbReference>
<feature type="transmembrane region" description="Helical" evidence="8">
    <location>
        <begin position="197"/>
        <end position="217"/>
    </location>
</feature>
<feature type="transmembrane region" description="Helical" evidence="8">
    <location>
        <begin position="425"/>
        <end position="443"/>
    </location>
</feature>
<feature type="transmembrane region" description="Helical" evidence="8">
    <location>
        <begin position="163"/>
        <end position="182"/>
    </location>
</feature>
<feature type="transmembrane region" description="Helical" evidence="8">
    <location>
        <begin position="392"/>
        <end position="413"/>
    </location>
</feature>
<dbReference type="Pfam" id="PF07690">
    <property type="entry name" value="MFS_1"/>
    <property type="match status" value="1"/>
</dbReference>
<organism evidence="10 11">
    <name type="scientific">Lophiotrema nucula</name>
    <dbReference type="NCBI Taxonomy" id="690887"/>
    <lineage>
        <taxon>Eukaryota</taxon>
        <taxon>Fungi</taxon>
        <taxon>Dikarya</taxon>
        <taxon>Ascomycota</taxon>
        <taxon>Pezizomycotina</taxon>
        <taxon>Dothideomycetes</taxon>
        <taxon>Pleosporomycetidae</taxon>
        <taxon>Pleosporales</taxon>
        <taxon>Lophiotremataceae</taxon>
        <taxon>Lophiotrema</taxon>
    </lineage>
</organism>
<dbReference type="SUPFAM" id="SSF103473">
    <property type="entry name" value="MFS general substrate transporter"/>
    <property type="match status" value="1"/>
</dbReference>
<dbReference type="Proteomes" id="UP000799770">
    <property type="component" value="Unassembled WGS sequence"/>
</dbReference>
<evidence type="ECO:0000256" key="6">
    <source>
        <dbReference type="ARBA" id="ARBA00037968"/>
    </source>
</evidence>
<dbReference type="PANTHER" id="PTHR43791">
    <property type="entry name" value="PERMEASE-RELATED"/>
    <property type="match status" value="1"/>
</dbReference>
<comment type="subcellular location">
    <subcellularLocation>
        <location evidence="1">Membrane</location>
        <topology evidence="1">Multi-pass membrane protein</topology>
    </subcellularLocation>
</comment>
<dbReference type="OrthoDB" id="3639251at2759"/>
<evidence type="ECO:0000256" key="4">
    <source>
        <dbReference type="ARBA" id="ARBA00022989"/>
    </source>
</evidence>
<dbReference type="InterPro" id="IPR020846">
    <property type="entry name" value="MFS_dom"/>
</dbReference>
<keyword evidence="11" id="KW-1185">Reference proteome</keyword>
<feature type="transmembrane region" description="Helical" evidence="8">
    <location>
        <begin position="332"/>
        <end position="352"/>
    </location>
</feature>
<sequence>MSNSTRDRKWHQIQWFKAEDTPEERKLIIKLDLLMIPYMFVVYWMKQLDQNNLNYAYVAGMKEDLGFRGNELIRLQSLYVVGAVLGQLPFMYLFTRFRMQWLLPVQDVAWGIFTLLQFRAQSFAELAAYRFMVGWFEAAWFPAAQFTMGSWYRGDEIGRREGLFILGIAIGPLTAALIQSGASARLDGVNGVEGWRWMYIINALMTIPIGFLGLMILPGTPDKPNRLIFKAKDQCIAKARLERAGHGLKGRATLSDILMILRKPRTWSLIFLDIFSFAGSFNTVLGGYALWIKSLDRYSPSRINQLAAIAPGLGILYNIVANFSSDLLWGPAWSITVSQTWNCIGLVILVIWDVPESALWFAFSTTFAASAVVGVLLGWINTLLKASPAERSVVIVLANMIGQGTSAWTQLLTFPTVEAPRFTKGYSFVLANAIAMVLLAHYVDWDVKRQHRRAAASEDGESRQATPSNTNSNAYQNVRHSSLGTLPTSMPTDTSALG</sequence>
<feature type="region of interest" description="Disordered" evidence="7">
    <location>
        <begin position="454"/>
        <end position="498"/>
    </location>
</feature>
<keyword evidence="3 8" id="KW-0812">Transmembrane</keyword>
<dbReference type="Gene3D" id="1.20.1250.20">
    <property type="entry name" value="MFS general substrate transporter like domains"/>
    <property type="match status" value="1"/>
</dbReference>
<evidence type="ECO:0000313" key="10">
    <source>
        <dbReference type="EMBL" id="KAF2105630.1"/>
    </source>
</evidence>
<comment type="similarity">
    <text evidence="6">Belongs to the major facilitator superfamily. Allantoate permease family.</text>
</comment>
<evidence type="ECO:0000256" key="8">
    <source>
        <dbReference type="SAM" id="Phobius"/>
    </source>
</evidence>
<accession>A0A6A5YFF4</accession>
<evidence type="ECO:0000256" key="5">
    <source>
        <dbReference type="ARBA" id="ARBA00023136"/>
    </source>
</evidence>
<proteinExistence type="inferred from homology"/>
<feature type="transmembrane region" description="Helical" evidence="8">
    <location>
        <begin position="303"/>
        <end position="320"/>
    </location>
</feature>
<evidence type="ECO:0000256" key="7">
    <source>
        <dbReference type="SAM" id="MobiDB-lite"/>
    </source>
</evidence>
<evidence type="ECO:0000313" key="11">
    <source>
        <dbReference type="Proteomes" id="UP000799770"/>
    </source>
</evidence>
<evidence type="ECO:0000256" key="1">
    <source>
        <dbReference type="ARBA" id="ARBA00004141"/>
    </source>
</evidence>
<feature type="transmembrane region" description="Helical" evidence="8">
    <location>
        <begin position="77"/>
        <end position="94"/>
    </location>
</feature>
<dbReference type="PROSITE" id="PS50850">
    <property type="entry name" value="MFS"/>
    <property type="match status" value="1"/>
</dbReference>
<dbReference type="GO" id="GO:0016020">
    <property type="term" value="C:membrane"/>
    <property type="evidence" value="ECO:0007669"/>
    <property type="project" value="UniProtKB-SubCell"/>
</dbReference>
<gene>
    <name evidence="10" type="ORF">BDV96DRAFT_655486</name>
</gene>
<evidence type="ECO:0000256" key="2">
    <source>
        <dbReference type="ARBA" id="ARBA00022448"/>
    </source>
</evidence>
<feature type="domain" description="Major facilitator superfamily (MFS) profile" evidence="9">
    <location>
        <begin position="35"/>
        <end position="450"/>
    </location>
</feature>
<feature type="transmembrane region" description="Helical" evidence="8">
    <location>
        <begin position="269"/>
        <end position="291"/>
    </location>
</feature>
<dbReference type="InterPro" id="IPR036259">
    <property type="entry name" value="MFS_trans_sf"/>
</dbReference>
<feature type="compositionally biased region" description="Polar residues" evidence="7">
    <location>
        <begin position="463"/>
        <end position="498"/>
    </location>
</feature>
<dbReference type="PANTHER" id="PTHR43791:SF15">
    <property type="entry name" value="TRANSPORTER SEO1-RELATED"/>
    <property type="match status" value="1"/>
</dbReference>